<feature type="compositionally biased region" description="Acidic residues" evidence="1">
    <location>
        <begin position="218"/>
        <end position="230"/>
    </location>
</feature>
<comment type="caution">
    <text evidence="3">The sequence shown here is derived from an EMBL/GenBank/DDBJ whole genome shotgun (WGS) entry which is preliminary data.</text>
</comment>
<feature type="transmembrane region" description="Helical" evidence="2">
    <location>
        <begin position="117"/>
        <end position="140"/>
    </location>
</feature>
<feature type="transmembrane region" description="Helical" evidence="2">
    <location>
        <begin position="330"/>
        <end position="356"/>
    </location>
</feature>
<keyword evidence="2" id="KW-0472">Membrane</keyword>
<dbReference type="Proteomes" id="UP001212602">
    <property type="component" value="Unassembled WGS sequence"/>
</dbReference>
<feature type="transmembrane region" description="Helical" evidence="2">
    <location>
        <begin position="42"/>
        <end position="64"/>
    </location>
</feature>
<protein>
    <submittedName>
        <fullName evidence="3">YjgN family protein</fullName>
    </submittedName>
</protein>
<feature type="transmembrane region" description="Helical" evidence="2">
    <location>
        <begin position="84"/>
        <end position="105"/>
    </location>
</feature>
<feature type="region of interest" description="Disordered" evidence="1">
    <location>
        <begin position="1"/>
        <end position="27"/>
    </location>
</feature>
<keyword evidence="2" id="KW-1133">Transmembrane helix</keyword>
<feature type="transmembrane region" description="Helical" evidence="2">
    <location>
        <begin position="376"/>
        <end position="400"/>
    </location>
</feature>
<keyword evidence="2" id="KW-0812">Transmembrane</keyword>
<accession>A0AAE3T1C8</accession>
<feature type="transmembrane region" description="Helical" evidence="2">
    <location>
        <begin position="279"/>
        <end position="297"/>
    </location>
</feature>
<dbReference type="RefSeq" id="WP_271429096.1">
    <property type="nucleotide sequence ID" value="NZ_JAQIPB010000007.1"/>
</dbReference>
<evidence type="ECO:0000313" key="4">
    <source>
        <dbReference type="Proteomes" id="UP001212602"/>
    </source>
</evidence>
<feature type="compositionally biased region" description="Low complexity" evidence="1">
    <location>
        <begin position="196"/>
        <end position="217"/>
    </location>
</feature>
<feature type="region of interest" description="Disordered" evidence="1">
    <location>
        <begin position="243"/>
        <end position="274"/>
    </location>
</feature>
<keyword evidence="4" id="KW-1185">Reference proteome</keyword>
<dbReference type="AlphaFoldDB" id="A0AAE3T1C8"/>
<evidence type="ECO:0000313" key="3">
    <source>
        <dbReference type="EMBL" id="MDA7417861.1"/>
    </source>
</evidence>
<feature type="region of interest" description="Disordered" evidence="1">
    <location>
        <begin position="196"/>
        <end position="230"/>
    </location>
</feature>
<sequence>MHDPDPSAAGAGDTRPPETPASSSGTPAIEAHRIGFSGDGGVYFGVWIVNVLLTIITLGLYTPWARRRTARYFYGHTDVAGQPLEFTAGIRSMVVGFVLFALLYIAMEVAGNLGQDWVVGVIMLGAVLLAPWLWGSAMRFRLFHTRWRGLRLHFGARWREVYAASWPVFAIAAVWVAAGLALSQMIDRAQAEQRASQAQEALQAPSPEAPIASAEPEPAQEGEEPELTEEELAEIQAAIEAATRAAGEEGSEEGDASPAEDGDSSGEAPDLDSLPRPTWPMAGVALAALFLSFLCFIRLEFNYKRLLVSRTRIGGQVGRWKPVFNDFLRVWLATVGVFLLTALAIAALTSLIVLLAGLGAVLNAMGGGSGRSAGMVLLFMLAFFVGFFGLFLAGSPALAYREARMFQLMWNNIGLGQVARFRSELKPMAFVWLRIKNILLGMITFGFYRPFARVAEYRMKAESVTLHIKGELDQLVGQLEAQQKEGFGDAVADALGLDLVG</sequence>
<gene>
    <name evidence="3" type="ORF">PGB34_15970</name>
</gene>
<dbReference type="EMBL" id="JAQIPB010000007">
    <property type="protein sequence ID" value="MDA7417861.1"/>
    <property type="molecule type" value="Genomic_DNA"/>
</dbReference>
<feature type="compositionally biased region" description="Acidic residues" evidence="1">
    <location>
        <begin position="249"/>
        <end position="264"/>
    </location>
</feature>
<organism evidence="3 4">
    <name type="scientific">Xenophilus arseniciresistens</name>
    <dbReference type="NCBI Taxonomy" id="1283306"/>
    <lineage>
        <taxon>Bacteria</taxon>
        <taxon>Pseudomonadati</taxon>
        <taxon>Pseudomonadota</taxon>
        <taxon>Betaproteobacteria</taxon>
        <taxon>Burkholderiales</taxon>
        <taxon>Comamonadaceae</taxon>
        <taxon>Xenophilus</taxon>
    </lineage>
</organism>
<reference evidence="3" key="1">
    <citation type="submission" date="2023-01" db="EMBL/GenBank/DDBJ databases">
        <title>Xenophilus mangrovi sp. nov., isolated from soil of Mangrove nature reserve.</title>
        <authorList>
            <person name="Xu S."/>
            <person name="Liu Z."/>
            <person name="Xu Y."/>
        </authorList>
    </citation>
    <scope>NUCLEOTIDE SEQUENCE</scope>
    <source>
        <strain evidence="3">YW8</strain>
    </source>
</reference>
<proteinExistence type="predicted"/>
<feature type="transmembrane region" description="Helical" evidence="2">
    <location>
        <begin position="429"/>
        <end position="448"/>
    </location>
</feature>
<dbReference type="Pfam" id="PF05987">
    <property type="entry name" value="DUF898"/>
    <property type="match status" value="1"/>
</dbReference>
<dbReference type="InterPro" id="IPR010295">
    <property type="entry name" value="DUF898"/>
</dbReference>
<evidence type="ECO:0000256" key="1">
    <source>
        <dbReference type="SAM" id="MobiDB-lite"/>
    </source>
</evidence>
<name>A0AAE3T1C8_9BURK</name>
<feature type="transmembrane region" description="Helical" evidence="2">
    <location>
        <begin position="161"/>
        <end position="182"/>
    </location>
</feature>
<evidence type="ECO:0000256" key="2">
    <source>
        <dbReference type="SAM" id="Phobius"/>
    </source>
</evidence>